<evidence type="ECO:0000256" key="1">
    <source>
        <dbReference type="SAM" id="MobiDB-lite"/>
    </source>
</evidence>
<protein>
    <recommendedName>
        <fullName evidence="7">NFX1-type zinc finger-containing protein 1</fullName>
    </recommendedName>
</protein>
<feature type="compositionally biased region" description="Polar residues" evidence="1">
    <location>
        <begin position="1169"/>
        <end position="1183"/>
    </location>
</feature>
<dbReference type="PANTHER" id="PTHR10887:SF341">
    <property type="entry name" value="NFX1-TYPE ZINC FINGER-CONTAINING PROTEIN 1"/>
    <property type="match status" value="1"/>
</dbReference>
<feature type="compositionally biased region" description="Polar residues" evidence="1">
    <location>
        <begin position="18"/>
        <end position="29"/>
    </location>
</feature>
<accession>A0A8J9Y5Q7</accession>
<keyword evidence="6" id="KW-1185">Reference proteome</keyword>
<dbReference type="Pfam" id="PF13087">
    <property type="entry name" value="AAA_12"/>
    <property type="match status" value="1"/>
</dbReference>
<dbReference type="InterPro" id="IPR041679">
    <property type="entry name" value="DNA2/NAM7-like_C"/>
</dbReference>
<gene>
    <name evidence="5" type="ORF">BINO364_LOCUS2636</name>
</gene>
<reference evidence="5" key="1">
    <citation type="submission" date="2021-12" db="EMBL/GenBank/DDBJ databases">
        <authorList>
            <person name="Martin H S."/>
        </authorList>
    </citation>
    <scope>NUCLEOTIDE SEQUENCE</scope>
</reference>
<proteinExistence type="predicted"/>
<feature type="domain" description="ZNFX1" evidence="4">
    <location>
        <begin position="313"/>
        <end position="420"/>
    </location>
</feature>
<dbReference type="Gene3D" id="3.40.50.300">
    <property type="entry name" value="P-loop containing nucleotide triphosphate hydrolases"/>
    <property type="match status" value="3"/>
</dbReference>
<feature type="region of interest" description="Disordered" evidence="1">
    <location>
        <begin position="1167"/>
        <end position="1199"/>
    </location>
</feature>
<name>A0A8J9Y5Q7_9NEOP</name>
<dbReference type="Pfam" id="PF13086">
    <property type="entry name" value="AAA_11"/>
    <property type="match status" value="1"/>
</dbReference>
<dbReference type="InterPro" id="IPR045055">
    <property type="entry name" value="DNA2/NAM7-like"/>
</dbReference>
<dbReference type="Proteomes" id="UP000838878">
    <property type="component" value="Chromosome 10"/>
</dbReference>
<dbReference type="EMBL" id="OV170230">
    <property type="protein sequence ID" value="CAH0715751.1"/>
    <property type="molecule type" value="Genomic_DNA"/>
</dbReference>
<dbReference type="InterPro" id="IPR041677">
    <property type="entry name" value="DNA2/NAM7_AAA_11"/>
</dbReference>
<feature type="domain" description="DNA2/NAM7 helicase-like C-terminal" evidence="3">
    <location>
        <begin position="893"/>
        <end position="1079"/>
    </location>
</feature>
<feature type="non-terminal residue" evidence="5">
    <location>
        <position position="1199"/>
    </location>
</feature>
<dbReference type="InterPro" id="IPR027417">
    <property type="entry name" value="P-loop_NTPase"/>
</dbReference>
<evidence type="ECO:0000313" key="6">
    <source>
        <dbReference type="Proteomes" id="UP000838878"/>
    </source>
</evidence>
<dbReference type="InterPro" id="IPR057373">
    <property type="entry name" value="ZNFX1"/>
</dbReference>
<dbReference type="Pfam" id="PF25396">
    <property type="entry name" value="ZNFX1"/>
    <property type="match status" value="1"/>
</dbReference>
<evidence type="ECO:0000313" key="5">
    <source>
        <dbReference type="EMBL" id="CAH0715751.1"/>
    </source>
</evidence>
<organism evidence="5 6">
    <name type="scientific">Brenthis ino</name>
    <name type="common">lesser marbled fritillary</name>
    <dbReference type="NCBI Taxonomy" id="405034"/>
    <lineage>
        <taxon>Eukaryota</taxon>
        <taxon>Metazoa</taxon>
        <taxon>Ecdysozoa</taxon>
        <taxon>Arthropoda</taxon>
        <taxon>Hexapoda</taxon>
        <taxon>Insecta</taxon>
        <taxon>Pterygota</taxon>
        <taxon>Neoptera</taxon>
        <taxon>Endopterygota</taxon>
        <taxon>Lepidoptera</taxon>
        <taxon>Glossata</taxon>
        <taxon>Ditrysia</taxon>
        <taxon>Papilionoidea</taxon>
        <taxon>Nymphalidae</taxon>
        <taxon>Heliconiinae</taxon>
        <taxon>Argynnini</taxon>
        <taxon>Brenthis</taxon>
    </lineage>
</organism>
<feature type="compositionally biased region" description="Acidic residues" evidence="1">
    <location>
        <begin position="1186"/>
        <end position="1199"/>
    </location>
</feature>
<feature type="region of interest" description="Disordered" evidence="1">
    <location>
        <begin position="18"/>
        <end position="45"/>
    </location>
</feature>
<evidence type="ECO:0008006" key="7">
    <source>
        <dbReference type="Google" id="ProtNLM"/>
    </source>
</evidence>
<evidence type="ECO:0000259" key="2">
    <source>
        <dbReference type="Pfam" id="PF13086"/>
    </source>
</evidence>
<evidence type="ECO:0000259" key="3">
    <source>
        <dbReference type="Pfam" id="PF13087"/>
    </source>
</evidence>
<feature type="domain" description="DNA2/NAM7 helicase helicase" evidence="2">
    <location>
        <begin position="493"/>
        <end position="881"/>
    </location>
</feature>
<dbReference type="PANTHER" id="PTHR10887">
    <property type="entry name" value="DNA2/NAM7 HELICASE FAMILY"/>
    <property type="match status" value="1"/>
</dbReference>
<dbReference type="OrthoDB" id="2423195at2759"/>
<evidence type="ECO:0000259" key="4">
    <source>
        <dbReference type="Pfam" id="PF25396"/>
    </source>
</evidence>
<dbReference type="AlphaFoldDB" id="A0A8J9Y5Q7"/>
<sequence>MGESSKSLRIDWFDGSVTQETRPNHSQYLNEEISKPKPQSTLRETEKKPIGFKRLLDLSLLKPPILNLELSNRRGFWYLFNGNLKGDFIVLLVKIISSVYKSLEPNDTSKITTLLIYKFQKSNFLFQLKDYLNTIPKVKTVDKRMNMQLWDDVESFYFLVLDLCVAIFKSGLAPKIYLEQLYDILEVAEVSAIKVQENHMEPIREKFYQQLHQAKIVLNQSISPFMEEVAINTKQITPEETYIMNNFRNLDIFPNRKDLLEDKNVQIEPNLIDGAYPTVMTYLDLQFKLLREDCYGPLREGLTKYMANPSNTRYENIRVYPKVRVIQTYASRNKVGYLVDIAWNERLNNKSVNLKKYASNKWLMCGSLLLFTSDNFQNILFASVLDSNLDLLSQGYITVTFQNPVPHEIFSEQYLMVESEVFFEPYHRVLKVLQTLPSNDLPMKRYILDVQKETMPPAYLKSGKIYSILNQNNKEILFSAISDSWPSEKHFGLDKSQMEAYKFALSKEFAVIQGPPGTGKTFLGIKVASTLLRNLSLIGTPMLIICYTNHALDQFLEGIIKVTSDVIRLGHQSKSKILNPYNLHNMRIKMKSRHSHLYAKKRSELNSVFKNITDVQSDIEMCDKEILTYKTIKSYLNRLDRMPYLKCFNEDAILTWLFGHLDRVDDLTYSLDNWEKQYEDFQITDKIESCFSEKWALKEIKSMQNSINYVKNIEDINLQSQSVIRKFEMEIEKIKKRLQCFKKYMATLYNKKKGCLSKMPIVDLYKLSTDERWQLYFNWVALVKDHLMIKMNLLVEKHNELSRELDDISTTLDTELMQTIRVVGVTTTVAARRRDLMNKLKSPIVIVEEAAEVLEAHIVASITYYCQHLILIGDHKQLRPTAAHYILAKHYNMEISLFERMIRNGVHARTLTTQRRMRKNFMDLLVPTIYDYLDCHPTVLDYPPVKGMKDTLFFYNHNVFEDSKYSKESWSHVNTFEAKWSASLANYLRKMKYEAHEITILTTYNGQVSIIEEISKKYPLLRNVKITVVDNYQGEENRIVILSLVRSNKDRNIGFLSTSNRICVALSRAKEGFYMFGNMEVLQSASPIWRAIHEKLKDQKAIGSEIALELNENQEKVIAINNTLTNIAELDSCGPTDDRSTWDFPHEDLSNLSLQTPDEYDVMFEDEVNSSNGDSDHISQGSVADQLDEETDLVSEIAE</sequence>
<dbReference type="InterPro" id="IPR047187">
    <property type="entry name" value="SF1_C_Upf1"/>
</dbReference>
<dbReference type="GO" id="GO:0004386">
    <property type="term" value="F:helicase activity"/>
    <property type="evidence" value="ECO:0007669"/>
    <property type="project" value="InterPro"/>
</dbReference>
<dbReference type="GO" id="GO:0031048">
    <property type="term" value="P:regulatory ncRNA-mediated heterochromatin formation"/>
    <property type="evidence" value="ECO:0007669"/>
    <property type="project" value="TreeGrafter"/>
</dbReference>
<dbReference type="SUPFAM" id="SSF52540">
    <property type="entry name" value="P-loop containing nucleoside triphosphate hydrolases"/>
    <property type="match status" value="2"/>
</dbReference>
<dbReference type="GO" id="GO:0031380">
    <property type="term" value="C:nuclear RNA-directed RNA polymerase complex"/>
    <property type="evidence" value="ECO:0007669"/>
    <property type="project" value="TreeGrafter"/>
</dbReference>
<dbReference type="CDD" id="cd18808">
    <property type="entry name" value="SF1_C_Upf1"/>
    <property type="match status" value="1"/>
</dbReference>